<dbReference type="Proteomes" id="UP000301870">
    <property type="component" value="Chromosome 26"/>
</dbReference>
<dbReference type="SMART" id="SM00369">
    <property type="entry name" value="LRR_TYP"/>
    <property type="match status" value="5"/>
</dbReference>
<organism evidence="5 6">
    <name type="scientific">Spodoptera litura</name>
    <name type="common">Asian cotton leafworm</name>
    <dbReference type="NCBI Taxonomy" id="69820"/>
    <lineage>
        <taxon>Eukaryota</taxon>
        <taxon>Metazoa</taxon>
        <taxon>Ecdysozoa</taxon>
        <taxon>Arthropoda</taxon>
        <taxon>Hexapoda</taxon>
        <taxon>Insecta</taxon>
        <taxon>Pterygota</taxon>
        <taxon>Neoptera</taxon>
        <taxon>Endopterygota</taxon>
        <taxon>Lepidoptera</taxon>
        <taxon>Glossata</taxon>
        <taxon>Ditrysia</taxon>
        <taxon>Noctuoidea</taxon>
        <taxon>Noctuidae</taxon>
        <taxon>Amphipyrinae</taxon>
        <taxon>Spodoptera</taxon>
    </lineage>
</organism>
<dbReference type="OrthoDB" id="1394818at2759"/>
<dbReference type="GeneID" id="111358039"/>
<keyword evidence="1" id="KW-0433">Leucine-rich repeat</keyword>
<dbReference type="InterPro" id="IPR050216">
    <property type="entry name" value="LRR_domain-containing"/>
</dbReference>
<dbReference type="PANTHER" id="PTHR48051:SF48">
    <property type="entry name" value="MULTIFUNCTIONAL ROCO FAMILY SIGNALING REGULATOR 1"/>
    <property type="match status" value="1"/>
</dbReference>
<dbReference type="GO" id="GO:0005737">
    <property type="term" value="C:cytoplasm"/>
    <property type="evidence" value="ECO:0007669"/>
    <property type="project" value="TreeGrafter"/>
</dbReference>
<dbReference type="InterPro" id="IPR001611">
    <property type="entry name" value="Leu-rich_rpt"/>
</dbReference>
<dbReference type="InterPro" id="IPR003591">
    <property type="entry name" value="Leu-rich_rpt_typical-subtyp"/>
</dbReference>
<dbReference type="InterPro" id="IPR032675">
    <property type="entry name" value="LRR_dom_sf"/>
</dbReference>
<sequence length="372" mass="42012">MSAILKFIRENHILALIEQAIVKKKSRLSLNAYEIIEIPDLLYTCSDVEHLYLHRNKITVVPQEITQLVNLTTLTLDYNNITHLPPEIGNLKNLVNLNISYNPLKVLIPEIGELENLEAFWCNKIQLREIPKEIGKLEKLDTFGARGNELVALPEEITKLSKLRWLTLENNFIETLPETMDCMDSLVHCNLKNNKVKEFPVSILKCPDLMFLQLNNNQISYLPADFDTSYLSVLEMIDLRQNPICELSHPEHPLVRYDEELPSPDGTLGDLSPQPSSSSRHGAAQALAINATALRLPAVPPNRHAEPMVIAEMDLDASSVESSEDWENSVNSSELDVQYQSDEERAENEIAQFFQAVGMVLPELSRYASTAS</sequence>
<feature type="region of interest" description="Disordered" evidence="3">
    <location>
        <begin position="259"/>
        <end position="283"/>
    </location>
</feature>
<feature type="domain" description="Disease resistance R13L4/SHOC-2-like LRR" evidence="4">
    <location>
        <begin position="50"/>
        <end position="141"/>
    </location>
</feature>
<proteinExistence type="predicted"/>
<dbReference type="Pfam" id="PF23598">
    <property type="entry name" value="LRR_14"/>
    <property type="match status" value="1"/>
</dbReference>
<keyword evidence="2" id="KW-0677">Repeat</keyword>
<name>A0A9J7EDA7_SPOLT</name>
<evidence type="ECO:0000259" key="4">
    <source>
        <dbReference type="Pfam" id="PF23598"/>
    </source>
</evidence>
<dbReference type="InterPro" id="IPR055414">
    <property type="entry name" value="LRR_R13L4/SHOC2-like"/>
</dbReference>
<evidence type="ECO:0000313" key="5">
    <source>
        <dbReference type="Proteomes" id="UP000301870"/>
    </source>
</evidence>
<evidence type="ECO:0000256" key="1">
    <source>
        <dbReference type="ARBA" id="ARBA00022614"/>
    </source>
</evidence>
<accession>A0A9J7EDA7</accession>
<evidence type="ECO:0000256" key="2">
    <source>
        <dbReference type="ARBA" id="ARBA00022737"/>
    </source>
</evidence>
<gene>
    <name evidence="6" type="primary">LOC111358039</name>
</gene>
<dbReference type="PANTHER" id="PTHR48051">
    <property type="match status" value="1"/>
</dbReference>
<reference evidence="6" key="1">
    <citation type="submission" date="2025-08" db="UniProtKB">
        <authorList>
            <consortium name="RefSeq"/>
        </authorList>
    </citation>
    <scope>IDENTIFICATION</scope>
    <source>
        <strain evidence="6">Ishihara</strain>
        <tissue evidence="6">Whole body</tissue>
    </source>
</reference>
<evidence type="ECO:0000313" key="6">
    <source>
        <dbReference type="RefSeq" id="XP_022828691.1"/>
    </source>
</evidence>
<dbReference type="Gene3D" id="3.80.10.10">
    <property type="entry name" value="Ribonuclease Inhibitor"/>
    <property type="match status" value="1"/>
</dbReference>
<dbReference type="SUPFAM" id="SSF52058">
    <property type="entry name" value="L domain-like"/>
    <property type="match status" value="1"/>
</dbReference>
<evidence type="ECO:0000256" key="3">
    <source>
        <dbReference type="SAM" id="MobiDB-lite"/>
    </source>
</evidence>
<protein>
    <submittedName>
        <fullName evidence="6">Plant intracellular Ras-group-related LRR protein 7-like isoform X1</fullName>
    </submittedName>
</protein>
<dbReference type="PROSITE" id="PS51450">
    <property type="entry name" value="LRR"/>
    <property type="match status" value="2"/>
</dbReference>
<dbReference type="AlphaFoldDB" id="A0A9J7EDA7"/>
<keyword evidence="5" id="KW-1185">Reference proteome</keyword>
<dbReference type="KEGG" id="sliu:111358039"/>
<dbReference type="RefSeq" id="XP_022828691.1">
    <property type="nucleotide sequence ID" value="XM_022972923.1"/>
</dbReference>